<dbReference type="PANTHER" id="PTHR31542">
    <property type="entry name" value="39A RIBOSOMAL PROTEIN L50, MITOCHONDRIAL"/>
    <property type="match status" value="1"/>
</dbReference>
<keyword evidence="5" id="KW-0687">Ribonucleoprotein</keyword>
<dbReference type="Pfam" id="PF10501">
    <property type="entry name" value="Ribosomal_L50"/>
    <property type="match status" value="1"/>
</dbReference>
<keyword evidence="4" id="KW-0496">Mitochondrion</keyword>
<gene>
    <name evidence="9" type="ORF">QR98_0007690</name>
    <name evidence="8" type="ORF">SSS_8695</name>
</gene>
<evidence type="ECO:0000313" key="12">
    <source>
        <dbReference type="Proteomes" id="UP000616769"/>
    </source>
</evidence>
<comment type="similarity">
    <text evidence="2">Belongs to the mitochondrion-specific ribosomal protein mL50 family.</text>
</comment>
<reference evidence="8" key="3">
    <citation type="submission" date="2020-01" db="EMBL/GenBank/DDBJ databases">
        <authorList>
            <person name="Korhonen P.K.K."/>
            <person name="Guangxu M.G."/>
            <person name="Wang T.W."/>
            <person name="Stroehlein A.J.S."/>
            <person name="Young N.D."/>
            <person name="Ang C.-S.A."/>
            <person name="Fernando D.W.F."/>
            <person name="Lu H.L."/>
            <person name="Taylor S.T."/>
            <person name="Ehtesham M.E.M."/>
            <person name="Najaraj S.H.N."/>
            <person name="Harsha G.H.G."/>
            <person name="Madugundu A.M."/>
            <person name="Renuse S.R."/>
            <person name="Holt D.H."/>
            <person name="Pandey A.P."/>
            <person name="Papenfuss A.P."/>
            <person name="Gasser R.B.G."/>
            <person name="Fischer K.F."/>
        </authorList>
    </citation>
    <scope>NUCLEOTIDE SEQUENCE</scope>
    <source>
        <strain evidence="8">SSS_KF_BRIS2020</strain>
    </source>
</reference>
<dbReference type="OrthoDB" id="9939609at2759"/>
<evidence type="ECO:0000313" key="11">
    <source>
        <dbReference type="Proteomes" id="UP000070412"/>
    </source>
</evidence>
<dbReference type="EMBL" id="WVUK01000065">
    <property type="protein sequence ID" value="KAF7489234.1"/>
    <property type="molecule type" value="Genomic_DNA"/>
</dbReference>
<evidence type="ECO:0000313" key="8">
    <source>
        <dbReference type="EMBL" id="KAF7489234.1"/>
    </source>
</evidence>
<evidence type="ECO:0000256" key="2">
    <source>
        <dbReference type="ARBA" id="ARBA00008860"/>
    </source>
</evidence>
<evidence type="ECO:0000256" key="6">
    <source>
        <dbReference type="ARBA" id="ARBA00035183"/>
    </source>
</evidence>
<evidence type="ECO:0000256" key="5">
    <source>
        <dbReference type="ARBA" id="ARBA00023274"/>
    </source>
</evidence>
<protein>
    <recommendedName>
        <fullName evidence="6">Large ribosomal subunit protein mL50</fullName>
    </recommendedName>
    <alternativeName>
        <fullName evidence="7">39S ribosomal protein L50, mitochondrial</fullName>
    </alternativeName>
</protein>
<dbReference type="VEuPathDB" id="VectorBase:SSCA002600"/>
<organism evidence="9 12">
    <name type="scientific">Sarcoptes scabiei</name>
    <name type="common">Itch mite</name>
    <name type="synonym">Acarus scabiei</name>
    <dbReference type="NCBI Taxonomy" id="52283"/>
    <lineage>
        <taxon>Eukaryota</taxon>
        <taxon>Metazoa</taxon>
        <taxon>Ecdysozoa</taxon>
        <taxon>Arthropoda</taxon>
        <taxon>Chelicerata</taxon>
        <taxon>Arachnida</taxon>
        <taxon>Acari</taxon>
        <taxon>Acariformes</taxon>
        <taxon>Sarcoptiformes</taxon>
        <taxon>Astigmata</taxon>
        <taxon>Psoroptidia</taxon>
        <taxon>Sarcoptoidea</taxon>
        <taxon>Sarcoptidae</taxon>
        <taxon>Sarcoptinae</taxon>
        <taxon>Sarcoptes</taxon>
    </lineage>
</organism>
<evidence type="ECO:0000313" key="9">
    <source>
        <dbReference type="EMBL" id="KPM02357.1"/>
    </source>
</evidence>
<reference evidence="9 12" key="1">
    <citation type="journal article" date="2015" name="Parasit. Vectors">
        <title>Draft genome of the scabies mite.</title>
        <authorList>
            <person name="Rider S.D.Jr."/>
            <person name="Morgan M.S."/>
            <person name="Arlian L.G."/>
        </authorList>
    </citation>
    <scope>NUCLEOTIDE SEQUENCE [LARGE SCALE GENOMIC DNA]</scope>
    <source>
        <strain evidence="9">Arlian Lab</strain>
    </source>
</reference>
<evidence type="ECO:0000256" key="1">
    <source>
        <dbReference type="ARBA" id="ARBA00004173"/>
    </source>
</evidence>
<keyword evidence="11" id="KW-1185">Reference proteome</keyword>
<evidence type="ECO:0000256" key="4">
    <source>
        <dbReference type="ARBA" id="ARBA00023128"/>
    </source>
</evidence>
<evidence type="ECO:0000313" key="10">
    <source>
        <dbReference type="EnsemblMetazoa" id="KAF7489234.1"/>
    </source>
</evidence>
<dbReference type="GO" id="GO:0005762">
    <property type="term" value="C:mitochondrial large ribosomal subunit"/>
    <property type="evidence" value="ECO:0007669"/>
    <property type="project" value="TreeGrafter"/>
</dbReference>
<dbReference type="EnsemblMetazoa" id="SSS_8695s_mrna">
    <property type="protein sequence ID" value="KAF7489234.1"/>
    <property type="gene ID" value="SSS_8695"/>
</dbReference>
<dbReference type="EMBL" id="JXLN01001653">
    <property type="protein sequence ID" value="KPM02357.1"/>
    <property type="molecule type" value="Genomic_DNA"/>
</dbReference>
<dbReference type="Proteomes" id="UP000616769">
    <property type="component" value="Unassembled WGS sequence"/>
</dbReference>
<proteinExistence type="inferred from homology"/>
<evidence type="ECO:0000256" key="3">
    <source>
        <dbReference type="ARBA" id="ARBA00022980"/>
    </source>
</evidence>
<dbReference type="InterPro" id="IPR018305">
    <property type="entry name" value="Ribosomal_m50"/>
</dbReference>
<sequence length="257" mass="30604">MSIHQNELFKFVLNLIKINPRIFNTHRYVHYMINQDGEKIVISTRTKIKSKREKWQNVRPMGYEKELKKIREIEWNERLHCDPELAYETSLNKFQKFSDELKFSGLCRYKKSYQPLENTIAIIDDICKKVFPKEEEIDSIIFKDLNEKFRFLSLCYSSFNHEVANADLHRINSIKDVKEYYMKPINTNSKLDQMASRSLENLPKNLHVISEPLIFNPKTDTFFNGANAYPGLQAQFLGLRARKKYPSYPDYFVWPDI</sequence>
<dbReference type="PANTHER" id="PTHR31542:SF1">
    <property type="entry name" value="LARGE RIBOSOMAL SUBUNIT PROTEIN ML50"/>
    <property type="match status" value="1"/>
</dbReference>
<name>A0A131ZUA8_SARSC</name>
<comment type="subcellular location">
    <subcellularLocation>
        <location evidence="1">Mitochondrion</location>
    </subcellularLocation>
</comment>
<reference evidence="11" key="2">
    <citation type="journal article" date="2020" name="PLoS Negl. Trop. Dis.">
        <title>High-quality nuclear genome for Sarcoptes scabiei-A critical resource for a neglected parasite.</title>
        <authorList>
            <person name="Korhonen P.K."/>
            <person name="Gasser R.B."/>
            <person name="Ma G."/>
            <person name="Wang T."/>
            <person name="Stroehlein A.J."/>
            <person name="Young N.D."/>
            <person name="Ang C.S."/>
            <person name="Fernando D.D."/>
            <person name="Lu H.C."/>
            <person name="Taylor S."/>
            <person name="Reynolds S.L."/>
            <person name="Mofiz E."/>
            <person name="Najaraj S.H."/>
            <person name="Gowda H."/>
            <person name="Madugundu A."/>
            <person name="Renuse S."/>
            <person name="Holt D."/>
            <person name="Pandey A."/>
            <person name="Papenfuss A.T."/>
            <person name="Fischer K."/>
        </authorList>
    </citation>
    <scope>NUCLEOTIDE SEQUENCE [LARGE SCALE GENOMIC DNA]</scope>
</reference>
<dbReference type="AlphaFoldDB" id="A0A131ZUA8"/>
<dbReference type="Proteomes" id="UP000070412">
    <property type="component" value="Unassembled WGS sequence"/>
</dbReference>
<reference evidence="10" key="4">
    <citation type="submission" date="2022-06" db="UniProtKB">
        <authorList>
            <consortium name="EnsemblMetazoa"/>
        </authorList>
    </citation>
    <scope>IDENTIFICATION</scope>
</reference>
<keyword evidence="3" id="KW-0689">Ribosomal protein</keyword>
<evidence type="ECO:0000256" key="7">
    <source>
        <dbReference type="ARBA" id="ARBA00035398"/>
    </source>
</evidence>
<accession>A0A131ZUA8</accession>